<accession>A0A177WRW3</accession>
<proteinExistence type="predicted"/>
<dbReference type="InterPro" id="IPR011057">
    <property type="entry name" value="Mss4-like_sf"/>
</dbReference>
<reference evidence="4 5" key="2">
    <citation type="submission" date="2016-05" db="EMBL/GenBank/DDBJ databases">
        <title>Lineage-specific infection strategies underlie the spectrum of fungal disease in amphibians.</title>
        <authorList>
            <person name="Cuomo C.A."/>
            <person name="Farrer R.A."/>
            <person name="James T."/>
            <person name="Longcore J."/>
            <person name="Birren B."/>
        </authorList>
    </citation>
    <scope>NUCLEOTIDE SEQUENCE [LARGE SCALE GENOMIC DNA]</scope>
    <source>
        <strain evidence="4 5">JEL423</strain>
    </source>
</reference>
<dbReference type="OrthoDB" id="30840at2759"/>
<evidence type="ECO:0000313" key="4">
    <source>
        <dbReference type="EMBL" id="OAJ42823.1"/>
    </source>
</evidence>
<protein>
    <submittedName>
        <fullName evidence="4">Uncharacterized protein</fullName>
    </submittedName>
</protein>
<dbReference type="GO" id="GO:0006892">
    <property type="term" value="P:post-Golgi vesicle-mediated transport"/>
    <property type="evidence" value="ECO:0007669"/>
    <property type="project" value="TreeGrafter"/>
</dbReference>
<dbReference type="AlphaFoldDB" id="A0A177WRW3"/>
<reference evidence="4 5" key="1">
    <citation type="submission" date="2006-10" db="EMBL/GenBank/DDBJ databases">
        <title>The Genome Sequence of Batrachochytrium dendrobatidis JEL423.</title>
        <authorList>
            <consortium name="The Broad Institute Genome Sequencing Platform"/>
            <person name="Birren B."/>
            <person name="Lander E."/>
            <person name="Galagan J."/>
            <person name="Cuomo C."/>
            <person name="Devon K."/>
            <person name="Jaffe D."/>
            <person name="Butler J."/>
            <person name="Alvarez P."/>
            <person name="Gnerre S."/>
            <person name="Grabherr M."/>
            <person name="Kleber M."/>
            <person name="Mauceli E."/>
            <person name="Brockman W."/>
            <person name="Young S."/>
            <person name="LaButti K."/>
            <person name="Sykes S."/>
            <person name="DeCaprio D."/>
            <person name="Crawford M."/>
            <person name="Koehrsen M."/>
            <person name="Engels R."/>
            <person name="Montgomery P."/>
            <person name="Pearson M."/>
            <person name="Howarth C."/>
            <person name="Larson L."/>
            <person name="White J."/>
            <person name="O'Leary S."/>
            <person name="Kodira C."/>
            <person name="Zeng Q."/>
            <person name="Yandava C."/>
            <person name="Alvarado L."/>
            <person name="Longcore J."/>
            <person name="James T."/>
        </authorList>
    </citation>
    <scope>NUCLEOTIDE SEQUENCE [LARGE SCALE GENOMIC DNA]</scope>
    <source>
        <strain evidence="4 5">JEL423</strain>
    </source>
</reference>
<dbReference type="Gene3D" id="2.170.150.10">
    <property type="entry name" value="Metal Binding Protein, Guanine Nucleotide Exchange Factor, Chain A"/>
    <property type="match status" value="1"/>
</dbReference>
<evidence type="ECO:0000256" key="3">
    <source>
        <dbReference type="ARBA" id="ARBA00022927"/>
    </source>
</evidence>
<dbReference type="EMBL" id="DS022308">
    <property type="protein sequence ID" value="OAJ42823.1"/>
    <property type="molecule type" value="Genomic_DNA"/>
</dbReference>
<dbReference type="InterPro" id="IPR011323">
    <property type="entry name" value="Mss4/transl-control_tumour"/>
</dbReference>
<dbReference type="Pfam" id="PF04421">
    <property type="entry name" value="Mss4"/>
    <property type="match status" value="1"/>
</dbReference>
<dbReference type="VEuPathDB" id="FungiDB:BDEG_26233"/>
<dbReference type="PANTHER" id="PTHR13276">
    <property type="entry name" value="GUANINE NUCLEOTIDE EXCHANGE FACTOR MSS4"/>
    <property type="match status" value="1"/>
</dbReference>
<dbReference type="GO" id="GO:0016020">
    <property type="term" value="C:membrane"/>
    <property type="evidence" value="ECO:0007669"/>
    <property type="project" value="TreeGrafter"/>
</dbReference>
<gene>
    <name evidence="4" type="ORF">BDEG_26233</name>
</gene>
<dbReference type="InterPro" id="IPR007515">
    <property type="entry name" value="Mss4"/>
</dbReference>
<dbReference type="GO" id="GO:0005829">
    <property type="term" value="C:cytosol"/>
    <property type="evidence" value="ECO:0007669"/>
    <property type="project" value="TreeGrafter"/>
</dbReference>
<dbReference type="GO" id="GO:0005085">
    <property type="term" value="F:guanyl-nucleotide exchange factor activity"/>
    <property type="evidence" value="ECO:0007669"/>
    <property type="project" value="UniProtKB-KW"/>
</dbReference>
<dbReference type="PROSITE" id="PS51796">
    <property type="entry name" value="MSS4"/>
    <property type="match status" value="1"/>
</dbReference>
<sequence>MSESIVGFVEAGSELGILSEDGKNCFNIYCPSCKSFILRKLQGSKLFPTSIHPTLGQDLTNIRMPSIHKSDNCSATASPFFWLVSDMMQFENIGFSRPIHDTTTNTKVYTIDRYLSCADCDLGPLGCSVLLADKPDTSTCPSIVESNPLSDQPIETITTAAPTKLLMIAADRVRYKLID</sequence>
<dbReference type="GO" id="GO:0008270">
    <property type="term" value="F:zinc ion binding"/>
    <property type="evidence" value="ECO:0007669"/>
    <property type="project" value="TreeGrafter"/>
</dbReference>
<dbReference type="PANTHER" id="PTHR13276:SF0">
    <property type="entry name" value="GUANINE NUCLEOTIDE EXCHANGE FACTOR MSS4"/>
    <property type="match status" value="1"/>
</dbReference>
<dbReference type="SUPFAM" id="SSF51316">
    <property type="entry name" value="Mss4-like"/>
    <property type="match status" value="1"/>
</dbReference>
<dbReference type="Proteomes" id="UP000077115">
    <property type="component" value="Unassembled WGS sequence"/>
</dbReference>
<keyword evidence="3" id="KW-0653">Protein transport</keyword>
<dbReference type="STRING" id="403673.A0A177WRW3"/>
<keyword evidence="1" id="KW-0813">Transport</keyword>
<keyword evidence="2" id="KW-0344">Guanine-nucleotide releasing factor</keyword>
<evidence type="ECO:0000313" key="5">
    <source>
        <dbReference type="Proteomes" id="UP000077115"/>
    </source>
</evidence>
<evidence type="ECO:0000256" key="1">
    <source>
        <dbReference type="ARBA" id="ARBA00022448"/>
    </source>
</evidence>
<dbReference type="GO" id="GO:0015031">
    <property type="term" value="P:protein transport"/>
    <property type="evidence" value="ECO:0007669"/>
    <property type="project" value="UniProtKB-KW"/>
</dbReference>
<dbReference type="GO" id="GO:0007264">
    <property type="term" value="P:small GTPase-mediated signal transduction"/>
    <property type="evidence" value="ECO:0007669"/>
    <property type="project" value="InterPro"/>
</dbReference>
<organism evidence="4 5">
    <name type="scientific">Batrachochytrium dendrobatidis (strain JEL423)</name>
    <dbReference type="NCBI Taxonomy" id="403673"/>
    <lineage>
        <taxon>Eukaryota</taxon>
        <taxon>Fungi</taxon>
        <taxon>Fungi incertae sedis</taxon>
        <taxon>Chytridiomycota</taxon>
        <taxon>Chytridiomycota incertae sedis</taxon>
        <taxon>Chytridiomycetes</taxon>
        <taxon>Rhizophydiales</taxon>
        <taxon>Rhizophydiales incertae sedis</taxon>
        <taxon>Batrachochytrium</taxon>
    </lineage>
</organism>
<evidence type="ECO:0000256" key="2">
    <source>
        <dbReference type="ARBA" id="ARBA00022658"/>
    </source>
</evidence>
<name>A0A177WRW3_BATDL</name>